<dbReference type="STRING" id="1121884.SAMN02745131_04069"/>
<reference evidence="1 2" key="1">
    <citation type="submission" date="2016-11" db="EMBL/GenBank/DDBJ databases">
        <authorList>
            <person name="Jaros S."/>
            <person name="Januszkiewicz K."/>
            <person name="Wedrychowicz H."/>
        </authorList>
    </citation>
    <scope>NUCLEOTIDE SEQUENCE [LARGE SCALE GENOMIC DNA]</scope>
    <source>
        <strain evidence="1 2">DSM 18119</strain>
    </source>
</reference>
<evidence type="ECO:0000313" key="1">
    <source>
        <dbReference type="EMBL" id="SHF99522.1"/>
    </source>
</evidence>
<dbReference type="Proteomes" id="UP000184048">
    <property type="component" value="Unassembled WGS sequence"/>
</dbReference>
<accession>A0A1M5G7T3</accession>
<proteinExistence type="predicted"/>
<organism evidence="1 2">
    <name type="scientific">Flavisolibacter ginsengisoli DSM 18119</name>
    <dbReference type="NCBI Taxonomy" id="1121884"/>
    <lineage>
        <taxon>Bacteria</taxon>
        <taxon>Pseudomonadati</taxon>
        <taxon>Bacteroidota</taxon>
        <taxon>Chitinophagia</taxon>
        <taxon>Chitinophagales</taxon>
        <taxon>Chitinophagaceae</taxon>
        <taxon>Flavisolibacter</taxon>
    </lineage>
</organism>
<dbReference type="RefSeq" id="WP_175546122.1">
    <property type="nucleotide sequence ID" value="NZ_FQUU01000027.1"/>
</dbReference>
<keyword evidence="2" id="KW-1185">Reference proteome</keyword>
<dbReference type="EMBL" id="FQUU01000027">
    <property type="protein sequence ID" value="SHF99522.1"/>
    <property type="molecule type" value="Genomic_DNA"/>
</dbReference>
<name>A0A1M5G7T3_9BACT</name>
<evidence type="ECO:0000313" key="2">
    <source>
        <dbReference type="Proteomes" id="UP000184048"/>
    </source>
</evidence>
<gene>
    <name evidence="1" type="ORF">SAMN02745131_04069</name>
</gene>
<protein>
    <submittedName>
        <fullName evidence="1">Uncharacterized protein</fullName>
    </submittedName>
</protein>
<dbReference type="AlphaFoldDB" id="A0A1M5G7T3"/>
<sequence>MKVLMVLTSHSGFEEMMVKLPKMERYFRILFQNNIIAKERRLISSISFGG</sequence>